<dbReference type="AlphaFoldDB" id="A0A645BB58"/>
<gene>
    <name evidence="2" type="ORF">SDC9_109576</name>
</gene>
<proteinExistence type="predicted"/>
<evidence type="ECO:0000313" key="2">
    <source>
        <dbReference type="EMBL" id="MPM62699.1"/>
    </source>
</evidence>
<feature type="transmembrane region" description="Helical" evidence="1">
    <location>
        <begin position="82"/>
        <end position="106"/>
    </location>
</feature>
<name>A0A645BB58_9ZZZZ</name>
<evidence type="ECO:0000256" key="1">
    <source>
        <dbReference type="SAM" id="Phobius"/>
    </source>
</evidence>
<keyword evidence="1" id="KW-1133">Transmembrane helix</keyword>
<accession>A0A645BB58</accession>
<dbReference type="EMBL" id="VSSQ01019003">
    <property type="protein sequence ID" value="MPM62699.1"/>
    <property type="molecule type" value="Genomic_DNA"/>
</dbReference>
<protein>
    <submittedName>
        <fullName evidence="2">Uncharacterized protein</fullName>
    </submittedName>
</protein>
<comment type="caution">
    <text evidence="2">The sequence shown here is derived from an EMBL/GenBank/DDBJ whole genome shotgun (WGS) entry which is preliminary data.</text>
</comment>
<sequence length="280" mass="31757">MIHYLQCNNCGNRNEMKSEYVVFCTSCGQKLDNNFTQWQRRNPGGTFEDFKRNACFTEDQLPPAIPIKKGKILKSRSLKEKILIVVITTIFAAVGSWLGSAAVTALKNNKKTDEKVLSEQWVKKTYGTYQLTLETPWELKSSTPPPLPENIKRMLEKMETFETSNDNQFKVGVIEAKYNPAEIGELNMQGAADGAVNEVKGMQGVTNFVYSEDSYSVRNLPGFIQRGTYTQNGYHIAFINIGIVKDLNYWQVMVLSRRDDKVAEQAAERIIQSIQINYPS</sequence>
<reference evidence="2" key="1">
    <citation type="submission" date="2019-08" db="EMBL/GenBank/DDBJ databases">
        <authorList>
            <person name="Kucharzyk K."/>
            <person name="Murdoch R.W."/>
            <person name="Higgins S."/>
            <person name="Loffler F."/>
        </authorList>
    </citation>
    <scope>NUCLEOTIDE SEQUENCE</scope>
</reference>
<keyword evidence="1" id="KW-0472">Membrane</keyword>
<organism evidence="2">
    <name type="scientific">bioreactor metagenome</name>
    <dbReference type="NCBI Taxonomy" id="1076179"/>
    <lineage>
        <taxon>unclassified sequences</taxon>
        <taxon>metagenomes</taxon>
        <taxon>ecological metagenomes</taxon>
    </lineage>
</organism>
<keyword evidence="1" id="KW-0812">Transmembrane</keyword>